<feature type="compositionally biased region" description="Polar residues" evidence="1">
    <location>
        <begin position="160"/>
        <end position="172"/>
    </location>
</feature>
<evidence type="ECO:0000313" key="3">
    <source>
        <dbReference type="Proteomes" id="UP001234178"/>
    </source>
</evidence>
<name>A0ABR0AQ92_9CRUS</name>
<sequence length="224" mass="24993">MAYKQKFLVFILRPTITKTYHSPLGNGANRHKSLRRTVGTENTPPNQHNKKLKLISHQAPSRVSKSNTPFQSVALPTLQHPKTEIIGGSELMETDEPFNLPIDTVTTVEEGTVSCDTTTTSKSVDSPTLQHPETEIIGGIDLMETGEPFKFLIETETTRDTASCNRPTTTPFQLVASPPQQDPETEIITYKTTNLQAVQVFLFLIPMNCCLYHQKPQKLLTAQM</sequence>
<protein>
    <submittedName>
        <fullName evidence="2">Uncharacterized protein</fullName>
    </submittedName>
</protein>
<comment type="caution">
    <text evidence="2">The sequence shown here is derived from an EMBL/GenBank/DDBJ whole genome shotgun (WGS) entry which is preliminary data.</text>
</comment>
<feature type="region of interest" description="Disordered" evidence="1">
    <location>
        <begin position="158"/>
        <end position="180"/>
    </location>
</feature>
<reference evidence="2 3" key="1">
    <citation type="journal article" date="2023" name="Nucleic Acids Res.">
        <title>The hologenome of Daphnia magna reveals possible DNA methylation and microbiome-mediated evolution of the host genome.</title>
        <authorList>
            <person name="Chaturvedi A."/>
            <person name="Li X."/>
            <person name="Dhandapani V."/>
            <person name="Marshall H."/>
            <person name="Kissane S."/>
            <person name="Cuenca-Cambronero M."/>
            <person name="Asole G."/>
            <person name="Calvet F."/>
            <person name="Ruiz-Romero M."/>
            <person name="Marangio P."/>
            <person name="Guigo R."/>
            <person name="Rago D."/>
            <person name="Mirbahai L."/>
            <person name="Eastwood N."/>
            <person name="Colbourne J.K."/>
            <person name="Zhou J."/>
            <person name="Mallon E."/>
            <person name="Orsini L."/>
        </authorList>
    </citation>
    <scope>NUCLEOTIDE SEQUENCE [LARGE SCALE GENOMIC DNA]</scope>
    <source>
        <strain evidence="2">LRV0_1</strain>
    </source>
</reference>
<dbReference type="Proteomes" id="UP001234178">
    <property type="component" value="Unassembled WGS sequence"/>
</dbReference>
<keyword evidence="3" id="KW-1185">Reference proteome</keyword>
<dbReference type="EMBL" id="JAOYFB010000038">
    <property type="protein sequence ID" value="KAK4027251.1"/>
    <property type="molecule type" value="Genomic_DNA"/>
</dbReference>
<accession>A0ABR0AQ92</accession>
<gene>
    <name evidence="2" type="ORF">OUZ56_016262</name>
</gene>
<proteinExistence type="predicted"/>
<organism evidence="2 3">
    <name type="scientific">Daphnia magna</name>
    <dbReference type="NCBI Taxonomy" id="35525"/>
    <lineage>
        <taxon>Eukaryota</taxon>
        <taxon>Metazoa</taxon>
        <taxon>Ecdysozoa</taxon>
        <taxon>Arthropoda</taxon>
        <taxon>Crustacea</taxon>
        <taxon>Branchiopoda</taxon>
        <taxon>Diplostraca</taxon>
        <taxon>Cladocera</taxon>
        <taxon>Anomopoda</taxon>
        <taxon>Daphniidae</taxon>
        <taxon>Daphnia</taxon>
    </lineage>
</organism>
<evidence type="ECO:0000313" key="2">
    <source>
        <dbReference type="EMBL" id="KAK4027251.1"/>
    </source>
</evidence>
<evidence type="ECO:0000256" key="1">
    <source>
        <dbReference type="SAM" id="MobiDB-lite"/>
    </source>
</evidence>